<evidence type="ECO:0000313" key="3">
    <source>
        <dbReference type="Proteomes" id="UP001249076"/>
    </source>
</evidence>
<dbReference type="Proteomes" id="UP001249076">
    <property type="component" value="Unassembled WGS sequence"/>
</dbReference>
<proteinExistence type="predicted"/>
<organism evidence="1 4">
    <name type="scientific">Acidovorax delafieldii</name>
    <name type="common">Pseudomonas delafieldii</name>
    <dbReference type="NCBI Taxonomy" id="47920"/>
    <lineage>
        <taxon>Bacteria</taxon>
        <taxon>Pseudomonadati</taxon>
        <taxon>Pseudomonadota</taxon>
        <taxon>Betaproteobacteria</taxon>
        <taxon>Burkholderiales</taxon>
        <taxon>Comamonadaceae</taxon>
        <taxon>Acidovorax</taxon>
    </lineage>
</organism>
<keyword evidence="3" id="KW-1185">Reference proteome</keyword>
<dbReference type="EMBL" id="JAVDTS010000003">
    <property type="protein sequence ID" value="MDR6837372.1"/>
    <property type="molecule type" value="Genomic_DNA"/>
</dbReference>
<evidence type="ECO:0000313" key="1">
    <source>
        <dbReference type="EMBL" id="MDR6768656.1"/>
    </source>
</evidence>
<dbReference type="EMBL" id="JAVDTL010000006">
    <property type="protein sequence ID" value="MDR6768656.1"/>
    <property type="molecule type" value="Genomic_DNA"/>
</dbReference>
<comment type="caution">
    <text evidence="1">The sequence shown here is derived from an EMBL/GenBank/DDBJ whole genome shotgun (WGS) entry which is preliminary data.</text>
</comment>
<reference evidence="1 3" key="1">
    <citation type="submission" date="2023-07" db="EMBL/GenBank/DDBJ databases">
        <title>Sorghum-associated microbial communities from plants grown in Nebraska, USA.</title>
        <authorList>
            <person name="Schachtman D."/>
        </authorList>
    </citation>
    <scope>NUCLEOTIDE SEQUENCE</scope>
    <source>
        <strain evidence="2 3">BE105</strain>
        <strain evidence="1">BE69</strain>
    </source>
</reference>
<protein>
    <submittedName>
        <fullName evidence="1">Uncharacterized protein</fullName>
    </submittedName>
</protein>
<name>A0AAJ2CAU3_ACIDE</name>
<gene>
    <name evidence="1" type="ORF">J2W88_003960</name>
    <name evidence="2" type="ORF">J2W93_002210</name>
</gene>
<dbReference type="Proteomes" id="UP001253458">
    <property type="component" value="Unassembled WGS sequence"/>
</dbReference>
<evidence type="ECO:0000313" key="2">
    <source>
        <dbReference type="EMBL" id="MDR6837372.1"/>
    </source>
</evidence>
<sequence length="33" mass="3971">MTRLKDFIQLWRIYRHCNGPIKAARLAWAVARD</sequence>
<accession>A0AAJ2CAU3</accession>
<evidence type="ECO:0000313" key="4">
    <source>
        <dbReference type="Proteomes" id="UP001253458"/>
    </source>
</evidence>
<dbReference type="AlphaFoldDB" id="A0AAJ2CAU3"/>